<dbReference type="SUPFAM" id="SSF56784">
    <property type="entry name" value="HAD-like"/>
    <property type="match status" value="1"/>
</dbReference>
<sequence>MPYNPALGYNYHTMHIPTYLGFWLKGFKQKGIVTDTAKSIFDIDFASFKQQADLLIFDVDDTLTAFKQEIPQDTLDLMADLKSKGWQIAVYSNCSEQRSKQLACTFSPLKITSQMQSEKPKAEGYLQLAKEVNIDPFRAIMIGDKIGTDLYGAYLAGIKHRILVEPYSRVHKEPGADIFNKLVRYIEKVFYFVILRNHVR</sequence>
<dbReference type="NCBIfam" id="TIGR01662">
    <property type="entry name" value="HAD-SF-IIIA"/>
    <property type="match status" value="1"/>
</dbReference>
<dbReference type="Pfam" id="PF00702">
    <property type="entry name" value="Hydrolase"/>
    <property type="match status" value="1"/>
</dbReference>
<keyword evidence="1" id="KW-0378">Hydrolase</keyword>
<accession>A0A136KG87</accession>
<dbReference type="InterPro" id="IPR006549">
    <property type="entry name" value="HAD-SF_hydro_IIIA"/>
</dbReference>
<dbReference type="Gene3D" id="3.40.50.1000">
    <property type="entry name" value="HAD superfamily/HAD-like"/>
    <property type="match status" value="1"/>
</dbReference>
<dbReference type="AlphaFoldDB" id="A0A136KG87"/>
<dbReference type="EC" id="3.1.3.18" evidence="1"/>
<comment type="caution">
    <text evidence="1">The sequence shown here is derived from an EMBL/GenBank/DDBJ whole genome shotgun (WGS) entry which is preliminary data.</text>
</comment>
<name>A0A136KG87_9BACT</name>
<dbReference type="InterPro" id="IPR036412">
    <property type="entry name" value="HAD-like_sf"/>
</dbReference>
<dbReference type="EMBL" id="JYPD01000025">
    <property type="protein sequence ID" value="KXK08422.1"/>
    <property type="molecule type" value="Genomic_DNA"/>
</dbReference>
<evidence type="ECO:0000313" key="1">
    <source>
        <dbReference type="EMBL" id="KXK08422.1"/>
    </source>
</evidence>
<gene>
    <name evidence="1" type="primary">gph</name>
    <name evidence="1" type="ORF">UZ20_WS6002000951</name>
</gene>
<dbReference type="STRING" id="1617427.UZ20_WS6002000951"/>
<protein>
    <submittedName>
        <fullName evidence="1">Phosphoglycolate phosphatase</fullName>
        <ecNumber evidence="1">3.1.3.18</ecNumber>
    </submittedName>
</protein>
<organism evidence="1 2">
    <name type="scientific">candidate division WS6 bacterium OLB21</name>
    <dbReference type="NCBI Taxonomy" id="1617427"/>
    <lineage>
        <taxon>Bacteria</taxon>
        <taxon>Candidatus Dojkabacteria</taxon>
    </lineage>
</organism>
<reference evidence="1 2" key="1">
    <citation type="submission" date="2015-02" db="EMBL/GenBank/DDBJ databases">
        <title>Improved understanding of the partial-nitritation anammox process through 23 genomes representing the majority of the microbial community.</title>
        <authorList>
            <person name="Speth D.R."/>
            <person name="In T Zandt M."/>
            <person name="Guerrero Cruz S."/>
            <person name="Jetten M.S."/>
            <person name="Dutilh B.E."/>
        </authorList>
    </citation>
    <scope>NUCLEOTIDE SEQUENCE [LARGE SCALE GENOMIC DNA]</scope>
    <source>
        <strain evidence="1">OLB21</strain>
    </source>
</reference>
<evidence type="ECO:0000313" key="2">
    <source>
        <dbReference type="Proteomes" id="UP000070449"/>
    </source>
</evidence>
<proteinExistence type="predicted"/>
<dbReference type="InterPro" id="IPR023214">
    <property type="entry name" value="HAD_sf"/>
</dbReference>
<dbReference type="Proteomes" id="UP000070449">
    <property type="component" value="Unassembled WGS sequence"/>
</dbReference>
<dbReference type="GO" id="GO:0008967">
    <property type="term" value="F:phosphoglycolate phosphatase activity"/>
    <property type="evidence" value="ECO:0007669"/>
    <property type="project" value="UniProtKB-EC"/>
</dbReference>